<evidence type="ECO:0000313" key="6">
    <source>
        <dbReference type="Proteomes" id="UP000829504"/>
    </source>
</evidence>
<dbReference type="AlphaFoldDB" id="A0A0C1GL29"/>
<dbReference type="Proteomes" id="UP000031390">
    <property type="component" value="Unassembled WGS sequence"/>
</dbReference>
<reference evidence="4 6" key="2">
    <citation type="submission" date="2022-03" db="EMBL/GenBank/DDBJ databases">
        <title>Genome sequencing of Morococcus cerebrosus.</title>
        <authorList>
            <person name="Baek M.-G."/>
            <person name="Yi H."/>
        </authorList>
    </citation>
    <scope>NUCLEOTIDE SEQUENCE [LARGE SCALE GENOMIC DNA]</scope>
    <source>
        <strain evidence="4 6">CIP 81.93</strain>
    </source>
</reference>
<evidence type="ECO:0000313" key="3">
    <source>
        <dbReference type="EMBL" id="KIC06186.1"/>
    </source>
</evidence>
<evidence type="ECO:0000256" key="2">
    <source>
        <dbReference type="ARBA" id="ARBA00022729"/>
    </source>
</evidence>
<dbReference type="RefSeq" id="WP_039409886.1">
    <property type="nucleotide sequence ID" value="NZ_CP094242.1"/>
</dbReference>
<dbReference type="InterPro" id="IPR038161">
    <property type="entry name" value="VirB9/CagX/TrbG_C_sf"/>
</dbReference>
<dbReference type="InterPro" id="IPR033645">
    <property type="entry name" value="VirB9/CagX/TrbG_C"/>
</dbReference>
<gene>
    <name evidence="3" type="ORF">MCC93_23640</name>
    <name evidence="4" type="ORF">MON37_04720</name>
</gene>
<evidence type="ECO:0000256" key="1">
    <source>
        <dbReference type="ARBA" id="ARBA00006135"/>
    </source>
</evidence>
<dbReference type="CDD" id="cd06911">
    <property type="entry name" value="VirB9_CagX_TrbG"/>
    <property type="match status" value="1"/>
</dbReference>
<keyword evidence="6" id="KW-1185">Reference proteome</keyword>
<name>A0A0C1GL29_9NEIS</name>
<evidence type="ECO:0000313" key="5">
    <source>
        <dbReference type="Proteomes" id="UP000031390"/>
    </source>
</evidence>
<accession>A0A0C1GL29</accession>
<proteinExistence type="inferred from homology"/>
<sequence length="245" mass="28501">MFRKFKHYLVLTMISTYIMHSQSYATTIQEYLFEENKTYPVFTTLGLVTQIELDPREVVKDFGSGLSSSWDLARRENVFYLRPKTEAADTNLIVRTQAHQYIFELKVIKGNWKKLSEAKEKGVNYQIKFKYPDSIDFGLKSKSLAGYSLRFDPSRNYHTSYDVAANKKSQWLIPLKVYDDGRFTYVYLNKGKFTGDFPTIYGRKSEDSQEFVLNNNVEGNIIIVHGIYPILVLRHGDNVVGLRRN</sequence>
<organism evidence="3 5">
    <name type="scientific">Morococcus cerebrosus</name>
    <dbReference type="NCBI Taxonomy" id="1056807"/>
    <lineage>
        <taxon>Bacteria</taxon>
        <taxon>Pseudomonadati</taxon>
        <taxon>Pseudomonadota</taxon>
        <taxon>Betaproteobacteria</taxon>
        <taxon>Neisseriales</taxon>
        <taxon>Neisseriaceae</taxon>
        <taxon>Morococcus</taxon>
    </lineage>
</organism>
<comment type="similarity">
    <text evidence="1">Belongs to the TrbG/VirB9 family.</text>
</comment>
<evidence type="ECO:0000313" key="4">
    <source>
        <dbReference type="EMBL" id="UNV88230.1"/>
    </source>
</evidence>
<dbReference type="EMBL" id="CP094242">
    <property type="protein sequence ID" value="UNV88230.1"/>
    <property type="molecule type" value="Genomic_DNA"/>
</dbReference>
<dbReference type="Pfam" id="PF03524">
    <property type="entry name" value="CagX"/>
    <property type="match status" value="1"/>
</dbReference>
<keyword evidence="2" id="KW-0732">Signal</keyword>
<dbReference type="Gene3D" id="2.60.40.2500">
    <property type="match status" value="1"/>
</dbReference>
<reference evidence="3 5" key="1">
    <citation type="submission" date="2014-12" db="EMBL/GenBank/DDBJ databases">
        <title>Genome sequence of Morococcus cerebrosus.</title>
        <authorList>
            <person name="Shin S.-K."/>
            <person name="Yi H."/>
        </authorList>
    </citation>
    <scope>NUCLEOTIDE SEQUENCE [LARGE SCALE GENOMIC DNA]</scope>
    <source>
        <strain evidence="3 5">CIP 81.93</strain>
    </source>
</reference>
<dbReference type="Proteomes" id="UP000829504">
    <property type="component" value="Chromosome"/>
</dbReference>
<dbReference type="EMBL" id="JUFZ01000115">
    <property type="protein sequence ID" value="KIC06186.1"/>
    <property type="molecule type" value="Genomic_DNA"/>
</dbReference>
<dbReference type="InterPro" id="IPR010258">
    <property type="entry name" value="Conjugal_tfr_TrbG/VirB9/CagX"/>
</dbReference>
<protein>
    <submittedName>
        <fullName evidence="4">TrbG/VirB9 family P-type conjugative transfer protein</fullName>
    </submittedName>
</protein>